<dbReference type="SUPFAM" id="SSF47413">
    <property type="entry name" value="lambda repressor-like DNA-binding domains"/>
    <property type="match status" value="1"/>
</dbReference>
<dbReference type="InterPro" id="IPR052026">
    <property type="entry name" value="ExeA_AAA_ATPase_DNA-bind"/>
</dbReference>
<dbReference type="InterPro" id="IPR049945">
    <property type="entry name" value="AAA_22"/>
</dbReference>
<accession>A0AAC9I3P2</accession>
<evidence type="ECO:0000313" key="3">
    <source>
        <dbReference type="Proteomes" id="UP000175968"/>
    </source>
</evidence>
<dbReference type="InterPro" id="IPR027417">
    <property type="entry name" value="P-loop_NTPase"/>
</dbReference>
<organism evidence="2 3">
    <name type="scientific">Flavobacterium gilvum</name>
    <dbReference type="NCBI Taxonomy" id="1492737"/>
    <lineage>
        <taxon>Bacteria</taxon>
        <taxon>Pseudomonadati</taxon>
        <taxon>Bacteroidota</taxon>
        <taxon>Flavobacteriia</taxon>
        <taxon>Flavobacteriales</taxon>
        <taxon>Flavobacteriaceae</taxon>
        <taxon>Flavobacterium</taxon>
    </lineage>
</organism>
<sequence>MDQITKKEIIQSLTAYMQEHNLKQADVANKSGVRKEYLSIMLKENSDFMYDAGGGAKGFIPNHHFHSLATLIGYQIEKAYWSLQPTAQTASILAHLEDARNNHSTAVLIGETGCGKSFTSKMFASKNPIDTFIVTAGSSDTLGDLIDKIVSELNIHATGNSKSTKIRQVAIKMKMLKTYGHKPTLIIDESEYLKQAALCAMKELYDNLADYCSLVFIGTDQLVENIEKLKKRNKSGIPQFHRRIKFGLRLLPSIDRSYKLFLADIEDRHLRKFLLNNCGNYGELHDVLVPASREAERLQEPLTLDLVRKVFNLPEGNLLW</sequence>
<reference evidence="2 3" key="1">
    <citation type="submission" date="2016-10" db="EMBL/GenBank/DDBJ databases">
        <title>Flavobacterium gilvum sp. nov., isolated from stream water.</title>
        <authorList>
            <person name="Shin S.-K."/>
            <person name="Cho Y.-J."/>
            <person name="Yi H."/>
        </authorList>
    </citation>
    <scope>NUCLEOTIDE SEQUENCE [LARGE SCALE GENOMIC DNA]</scope>
    <source>
        <strain evidence="2 3">EM1308</strain>
    </source>
</reference>
<gene>
    <name evidence="2" type="ORF">EM308_08230</name>
</gene>
<evidence type="ECO:0000313" key="2">
    <source>
        <dbReference type="EMBL" id="AOW09485.1"/>
    </source>
</evidence>
<dbReference type="InterPro" id="IPR010982">
    <property type="entry name" value="Lambda_DNA-bd_dom_sf"/>
</dbReference>
<dbReference type="RefSeq" id="WP_035633714.1">
    <property type="nucleotide sequence ID" value="NZ_CP017479.1"/>
</dbReference>
<dbReference type="Proteomes" id="UP000175968">
    <property type="component" value="Chromosome"/>
</dbReference>
<dbReference type="PANTHER" id="PTHR35894:SF5">
    <property type="entry name" value="MU-LIKE PROPHAGE FLUMU DNA TRANSPOSITION PROTEIN B"/>
    <property type="match status" value="1"/>
</dbReference>
<feature type="domain" description="ORC1/DEAH AAA+ ATPase" evidence="1">
    <location>
        <begin position="103"/>
        <end position="223"/>
    </location>
</feature>
<protein>
    <recommendedName>
        <fullName evidence="1">ORC1/DEAH AAA+ ATPase domain-containing protein</fullName>
    </recommendedName>
</protein>
<dbReference type="SUPFAM" id="SSF52540">
    <property type="entry name" value="P-loop containing nucleoside triphosphate hydrolases"/>
    <property type="match status" value="1"/>
</dbReference>
<dbReference type="Pfam" id="PF13401">
    <property type="entry name" value="AAA_22"/>
    <property type="match status" value="1"/>
</dbReference>
<dbReference type="GO" id="GO:0016887">
    <property type="term" value="F:ATP hydrolysis activity"/>
    <property type="evidence" value="ECO:0007669"/>
    <property type="project" value="InterPro"/>
</dbReference>
<dbReference type="Gene3D" id="3.40.50.300">
    <property type="entry name" value="P-loop containing nucleotide triphosphate hydrolases"/>
    <property type="match status" value="1"/>
</dbReference>
<dbReference type="EMBL" id="CP017479">
    <property type="protein sequence ID" value="AOW09485.1"/>
    <property type="molecule type" value="Genomic_DNA"/>
</dbReference>
<proteinExistence type="predicted"/>
<dbReference type="KEGG" id="fgl:EM308_08230"/>
<dbReference type="AlphaFoldDB" id="A0AAC9I3P2"/>
<keyword evidence="3" id="KW-1185">Reference proteome</keyword>
<name>A0AAC9I3P2_9FLAO</name>
<dbReference type="GO" id="GO:0003677">
    <property type="term" value="F:DNA binding"/>
    <property type="evidence" value="ECO:0007669"/>
    <property type="project" value="InterPro"/>
</dbReference>
<dbReference type="PANTHER" id="PTHR35894">
    <property type="entry name" value="GENERAL SECRETION PATHWAY PROTEIN A-RELATED"/>
    <property type="match status" value="1"/>
</dbReference>
<evidence type="ECO:0000259" key="1">
    <source>
        <dbReference type="Pfam" id="PF13401"/>
    </source>
</evidence>